<dbReference type="STRING" id="303698.A0A1V6U1I9"/>
<keyword evidence="5" id="KW-1185">Reference proteome</keyword>
<dbReference type="GO" id="GO:0016787">
    <property type="term" value="F:hydrolase activity"/>
    <property type="evidence" value="ECO:0007669"/>
    <property type="project" value="UniProtKB-KW"/>
</dbReference>
<gene>
    <name evidence="4" type="ORF">PENSTE_c001G09351</name>
</gene>
<dbReference type="EMBL" id="MLKD01000001">
    <property type="protein sequence ID" value="OQE32224.1"/>
    <property type="molecule type" value="Genomic_DNA"/>
</dbReference>
<reference evidence="5" key="1">
    <citation type="journal article" date="2017" name="Nat. Microbiol.">
        <title>Global analysis of biosynthetic gene clusters reveals vast potential of secondary metabolite production in Penicillium species.</title>
        <authorList>
            <person name="Nielsen J.C."/>
            <person name="Grijseels S."/>
            <person name="Prigent S."/>
            <person name="Ji B."/>
            <person name="Dainat J."/>
            <person name="Nielsen K.F."/>
            <person name="Frisvad J.C."/>
            <person name="Workman M."/>
            <person name="Nielsen J."/>
        </authorList>
    </citation>
    <scope>NUCLEOTIDE SEQUENCE [LARGE SCALE GENOMIC DNA]</scope>
    <source>
        <strain evidence="5">IBT 24891</strain>
    </source>
</reference>
<dbReference type="PANTHER" id="PTHR43540:SF15">
    <property type="entry name" value="BLR5631 PROTEIN"/>
    <property type="match status" value="1"/>
</dbReference>
<dbReference type="OrthoDB" id="245563at2759"/>
<evidence type="ECO:0000313" key="4">
    <source>
        <dbReference type="EMBL" id="OQE32224.1"/>
    </source>
</evidence>
<dbReference type="InterPro" id="IPR036380">
    <property type="entry name" value="Isochorismatase-like_sf"/>
</dbReference>
<dbReference type="Proteomes" id="UP000191285">
    <property type="component" value="Unassembled WGS sequence"/>
</dbReference>
<accession>A0A1V6U1I9</accession>
<dbReference type="Pfam" id="PF00857">
    <property type="entry name" value="Isochorismatase"/>
    <property type="match status" value="1"/>
</dbReference>
<evidence type="ECO:0000259" key="3">
    <source>
        <dbReference type="Pfam" id="PF00857"/>
    </source>
</evidence>
<dbReference type="InterPro" id="IPR050272">
    <property type="entry name" value="Isochorismatase-like_hydrls"/>
</dbReference>
<dbReference type="CDD" id="cd01014">
    <property type="entry name" value="nicotinamidase_related"/>
    <property type="match status" value="1"/>
</dbReference>
<evidence type="ECO:0000256" key="2">
    <source>
        <dbReference type="ARBA" id="ARBA00022801"/>
    </source>
</evidence>
<evidence type="ECO:0000256" key="1">
    <source>
        <dbReference type="ARBA" id="ARBA00006336"/>
    </source>
</evidence>
<dbReference type="PANTHER" id="PTHR43540">
    <property type="entry name" value="PEROXYUREIDOACRYLATE/UREIDOACRYLATE AMIDOHYDROLASE-RELATED"/>
    <property type="match status" value="1"/>
</dbReference>
<comment type="similarity">
    <text evidence="1">Belongs to the isochorismatase family.</text>
</comment>
<dbReference type="Gene3D" id="3.40.50.850">
    <property type="entry name" value="Isochorismatase-like"/>
    <property type="match status" value="1"/>
</dbReference>
<organism evidence="4 5">
    <name type="scientific">Penicillium steckii</name>
    <dbReference type="NCBI Taxonomy" id="303698"/>
    <lineage>
        <taxon>Eukaryota</taxon>
        <taxon>Fungi</taxon>
        <taxon>Dikarya</taxon>
        <taxon>Ascomycota</taxon>
        <taxon>Pezizomycotina</taxon>
        <taxon>Eurotiomycetes</taxon>
        <taxon>Eurotiomycetidae</taxon>
        <taxon>Eurotiales</taxon>
        <taxon>Aspergillaceae</taxon>
        <taxon>Penicillium</taxon>
    </lineage>
</organism>
<proteinExistence type="inferred from homology"/>
<protein>
    <recommendedName>
        <fullName evidence="3">Isochorismatase-like domain-containing protein</fullName>
    </recommendedName>
</protein>
<feature type="domain" description="Isochorismatase-like" evidence="3">
    <location>
        <begin position="25"/>
        <end position="195"/>
    </location>
</feature>
<evidence type="ECO:0000313" key="5">
    <source>
        <dbReference type="Proteomes" id="UP000191285"/>
    </source>
</evidence>
<comment type="caution">
    <text evidence="4">The sequence shown here is derived from an EMBL/GenBank/DDBJ whole genome shotgun (WGS) entry which is preliminary data.</text>
</comment>
<dbReference type="SUPFAM" id="SSF52499">
    <property type="entry name" value="Isochorismatase-like hydrolases"/>
    <property type="match status" value="1"/>
</dbReference>
<keyword evidence="2" id="KW-0378">Hydrolase</keyword>
<dbReference type="InterPro" id="IPR000868">
    <property type="entry name" value="Isochorismatase-like_dom"/>
</dbReference>
<sequence length="199" mass="21351">MSSAAQSFREIVGIRRSSASPLDSTLIIIDAQNEYATGALKTENVTETRKSIAKLLERYRQAGNGKNIVHVVHEVPEGAPVFTPNTSLAQEFEELNPRAGEKVVTKNFPNSFAKTDLHAYLQGLGDVGKKVVLVGYMAHVCVSTTTRAAAELGYDAIVVRDAVGDRDIPGVKAENLVSVVLSELADAFGTVVSEEDIHA</sequence>
<name>A0A1V6U1I9_9EURO</name>
<dbReference type="AlphaFoldDB" id="A0A1V6U1I9"/>